<accession>A0A6L5XZW1</accession>
<organism evidence="5 6">
    <name type="scientific">Velocimicrobium porci</name>
    <dbReference type="NCBI Taxonomy" id="2606634"/>
    <lineage>
        <taxon>Bacteria</taxon>
        <taxon>Bacillati</taxon>
        <taxon>Bacillota</taxon>
        <taxon>Clostridia</taxon>
        <taxon>Lachnospirales</taxon>
        <taxon>Lachnospiraceae</taxon>
        <taxon>Velocimicrobium</taxon>
    </lineage>
</organism>
<dbReference type="InterPro" id="IPR027417">
    <property type="entry name" value="P-loop_NTPase"/>
</dbReference>
<dbReference type="CDD" id="cd03221">
    <property type="entry name" value="ABCF_EF-3"/>
    <property type="match status" value="1"/>
</dbReference>
<dbReference type="GO" id="GO:0005524">
    <property type="term" value="F:ATP binding"/>
    <property type="evidence" value="ECO:0007669"/>
    <property type="project" value="UniProtKB-KW"/>
</dbReference>
<dbReference type="GO" id="GO:0016887">
    <property type="term" value="F:ATP hydrolysis activity"/>
    <property type="evidence" value="ECO:0007669"/>
    <property type="project" value="InterPro"/>
</dbReference>
<name>A0A6L5XZW1_9FIRM</name>
<dbReference type="NCBIfam" id="NF000355">
    <property type="entry name" value="ribo_prot_ABC_F"/>
    <property type="match status" value="1"/>
</dbReference>
<feature type="coiled-coil region" evidence="3">
    <location>
        <begin position="284"/>
        <end position="311"/>
    </location>
</feature>
<dbReference type="PROSITE" id="PS00211">
    <property type="entry name" value="ABC_TRANSPORTER_1"/>
    <property type="match status" value="1"/>
</dbReference>
<dbReference type="Pfam" id="PF00005">
    <property type="entry name" value="ABC_tran"/>
    <property type="match status" value="2"/>
</dbReference>
<dbReference type="RefSeq" id="WP_154519792.1">
    <property type="nucleotide sequence ID" value="NZ_VUMT01000018.1"/>
</dbReference>
<dbReference type="InterPro" id="IPR017871">
    <property type="entry name" value="ABC_transporter-like_CS"/>
</dbReference>
<evidence type="ECO:0000256" key="3">
    <source>
        <dbReference type="SAM" id="Coils"/>
    </source>
</evidence>
<sequence length="513" mass="59611">MSKIYINNMSFTYKTFFNPIFMNVTLALDTEWKLGVIGRNGRGKTTLLKLIEGQLAPDSGEISKTVNTEYFPYIYTGKYTNTIDVIKECIGKLRTLEDALDDPDVLEQYMELDGFAMEGKIKRELKRIGLKENVLQRNFYTLSGGEQTKALLIALFLKRNTFVLLDEPTNHLDLKGREEIASYLNKKKGFIIVSHDQEFLDQTINHVLAINKNDITIEKGNYSTWKRNFDLKEEFELRTKMNLTKEIKKLEGHAEKKREWADVSNTQKYHFVSNSRTNGTQSYMKQAKRAEEKIKQDIKNKQKLLLNFEDKKTLDFFQEDVNDDCLIKVKNLSFSYDETTLLKNVSFTLRKHDILWVQGENGCGKTTLLNLLVNKTELPGIWYNKIITFSMLMQEPVFAKKITGIDFLQNNRTYAAYEESVRLCQIFDISNELLSKPCDTYSNGEKKKLFLAKILSESNNIIILDEPLNYMDIMFREQLEKAIKQIHPTLIFVEHDKKFGMAIATSFLELCMQ</sequence>
<evidence type="ECO:0000256" key="1">
    <source>
        <dbReference type="ARBA" id="ARBA00022741"/>
    </source>
</evidence>
<dbReference type="InterPro" id="IPR051309">
    <property type="entry name" value="ABCF_ATPase"/>
</dbReference>
<keyword evidence="2 5" id="KW-0067">ATP-binding</keyword>
<evidence type="ECO:0000313" key="6">
    <source>
        <dbReference type="Proteomes" id="UP000482209"/>
    </source>
</evidence>
<dbReference type="PANTHER" id="PTHR42855:SF2">
    <property type="entry name" value="DRUG RESISTANCE ABC TRANSPORTER,ATP-BINDING PROTEIN"/>
    <property type="match status" value="1"/>
</dbReference>
<dbReference type="PANTHER" id="PTHR42855">
    <property type="entry name" value="ABC TRANSPORTER ATP-BINDING SUBUNIT"/>
    <property type="match status" value="1"/>
</dbReference>
<evidence type="ECO:0000256" key="2">
    <source>
        <dbReference type="ARBA" id="ARBA00022840"/>
    </source>
</evidence>
<evidence type="ECO:0000313" key="5">
    <source>
        <dbReference type="EMBL" id="MSS64400.1"/>
    </source>
</evidence>
<feature type="domain" description="ABC transporter" evidence="4">
    <location>
        <begin position="327"/>
        <end position="512"/>
    </location>
</feature>
<dbReference type="SUPFAM" id="SSF52540">
    <property type="entry name" value="P-loop containing nucleoside triphosphate hydrolases"/>
    <property type="match status" value="2"/>
</dbReference>
<dbReference type="Gene3D" id="3.40.50.300">
    <property type="entry name" value="P-loop containing nucleotide triphosphate hydrolases"/>
    <property type="match status" value="2"/>
</dbReference>
<dbReference type="InterPro" id="IPR003593">
    <property type="entry name" value="AAA+_ATPase"/>
</dbReference>
<comment type="caution">
    <text evidence="5">The sequence shown here is derived from an EMBL/GenBank/DDBJ whole genome shotgun (WGS) entry which is preliminary data.</text>
</comment>
<dbReference type="SMART" id="SM00382">
    <property type="entry name" value="AAA"/>
    <property type="match status" value="2"/>
</dbReference>
<protein>
    <submittedName>
        <fullName evidence="5">ABC-F family ATP-binding cassette domain-containing protein</fullName>
    </submittedName>
</protein>
<dbReference type="InterPro" id="IPR003439">
    <property type="entry name" value="ABC_transporter-like_ATP-bd"/>
</dbReference>
<feature type="domain" description="ABC transporter" evidence="4">
    <location>
        <begin position="4"/>
        <end position="237"/>
    </location>
</feature>
<evidence type="ECO:0000259" key="4">
    <source>
        <dbReference type="PROSITE" id="PS50893"/>
    </source>
</evidence>
<keyword evidence="6" id="KW-1185">Reference proteome</keyword>
<dbReference type="EMBL" id="VUMT01000018">
    <property type="protein sequence ID" value="MSS64400.1"/>
    <property type="molecule type" value="Genomic_DNA"/>
</dbReference>
<dbReference type="AlphaFoldDB" id="A0A6L5XZW1"/>
<reference evidence="5 6" key="1">
    <citation type="submission" date="2019-08" db="EMBL/GenBank/DDBJ databases">
        <title>In-depth cultivation of the pig gut microbiome towards novel bacterial diversity and tailored functional studies.</title>
        <authorList>
            <person name="Wylensek D."/>
            <person name="Hitch T.C.A."/>
            <person name="Clavel T."/>
        </authorList>
    </citation>
    <scope>NUCLEOTIDE SEQUENCE [LARGE SCALE GENOMIC DNA]</scope>
    <source>
        <strain evidence="5 6">WCA-693-APC-MOT-I</strain>
    </source>
</reference>
<keyword evidence="3" id="KW-0175">Coiled coil</keyword>
<dbReference type="PROSITE" id="PS50893">
    <property type="entry name" value="ABC_TRANSPORTER_2"/>
    <property type="match status" value="2"/>
</dbReference>
<proteinExistence type="predicted"/>
<dbReference type="Proteomes" id="UP000482209">
    <property type="component" value="Unassembled WGS sequence"/>
</dbReference>
<keyword evidence="1" id="KW-0547">Nucleotide-binding</keyword>
<gene>
    <name evidence="5" type="ORF">FYJ58_11015</name>
</gene>